<comment type="caution">
    <text evidence="1">The sequence shown here is derived from an EMBL/GenBank/DDBJ whole genome shotgun (WGS) entry which is preliminary data.</text>
</comment>
<organism evidence="1">
    <name type="scientific">marine sediment metagenome</name>
    <dbReference type="NCBI Taxonomy" id="412755"/>
    <lineage>
        <taxon>unclassified sequences</taxon>
        <taxon>metagenomes</taxon>
        <taxon>ecological metagenomes</taxon>
    </lineage>
</organism>
<gene>
    <name evidence="1" type="ORF">LCGC14_0736350</name>
</gene>
<reference evidence="1" key="1">
    <citation type="journal article" date="2015" name="Nature">
        <title>Complex archaea that bridge the gap between prokaryotes and eukaryotes.</title>
        <authorList>
            <person name="Spang A."/>
            <person name="Saw J.H."/>
            <person name="Jorgensen S.L."/>
            <person name="Zaremba-Niedzwiedzka K."/>
            <person name="Martijn J."/>
            <person name="Lind A.E."/>
            <person name="van Eijk R."/>
            <person name="Schleper C."/>
            <person name="Guy L."/>
            <person name="Ettema T.J."/>
        </authorList>
    </citation>
    <scope>NUCLEOTIDE SEQUENCE</scope>
</reference>
<name>A0A0F9QSX4_9ZZZZ</name>
<evidence type="ECO:0000313" key="1">
    <source>
        <dbReference type="EMBL" id="KKN40137.1"/>
    </source>
</evidence>
<accession>A0A0F9QSX4</accession>
<dbReference type="EMBL" id="LAZR01001722">
    <property type="protein sequence ID" value="KKN40137.1"/>
    <property type="molecule type" value="Genomic_DNA"/>
</dbReference>
<protein>
    <submittedName>
        <fullName evidence="1">Uncharacterized protein</fullName>
    </submittedName>
</protein>
<sequence>MSDLKERQLERDAMAGDSAASAHLAAARCRRGKHEWRCGPVHAPPLAVKSVILVHARHCSRAKNCIHCGVSEAAHEQALATLRRSQARAAKKAKQRDLCARDIHDWVPGEDPSEECGCPADPGIHGCHPAYCSGCGEPEEL</sequence>
<dbReference type="AlphaFoldDB" id="A0A0F9QSX4"/>
<proteinExistence type="predicted"/>